<dbReference type="Proteomes" id="UP000046395">
    <property type="component" value="Unassembled WGS sequence"/>
</dbReference>
<reference evidence="2" key="1">
    <citation type="submission" date="2019-12" db="UniProtKB">
        <authorList>
            <consortium name="WormBaseParasite"/>
        </authorList>
    </citation>
    <scope>IDENTIFICATION</scope>
</reference>
<protein>
    <submittedName>
        <fullName evidence="2">Uncharacterized protein</fullName>
    </submittedName>
</protein>
<dbReference type="WBParaSite" id="TMUE_0000001699.1">
    <property type="protein sequence ID" value="TMUE_0000001699.1"/>
    <property type="gene ID" value="WBGene00290412"/>
</dbReference>
<evidence type="ECO:0000313" key="1">
    <source>
        <dbReference type="Proteomes" id="UP000046395"/>
    </source>
</evidence>
<keyword evidence="1" id="KW-1185">Reference proteome</keyword>
<evidence type="ECO:0000313" key="2">
    <source>
        <dbReference type="WBParaSite" id="TMUE_0000001699.1"/>
    </source>
</evidence>
<proteinExistence type="predicted"/>
<dbReference type="AlphaFoldDB" id="A0A5S6Q3F8"/>
<name>A0A5S6Q3F8_TRIMR</name>
<sequence>MDFTRAARRTKHWKASALRWRTRARLRSERETKFLSRPIVSRRIRLFTAITHRTIDSIPKNAFKVARLTVSYHAKSLVFSYAETCFSIWAHRTSTTAFAEAERARPFAWTIKACLSSKQTMQGKADRSATAF</sequence>
<accession>A0A5S6Q3F8</accession>
<organism evidence="1 2">
    <name type="scientific">Trichuris muris</name>
    <name type="common">Mouse whipworm</name>
    <dbReference type="NCBI Taxonomy" id="70415"/>
    <lineage>
        <taxon>Eukaryota</taxon>
        <taxon>Metazoa</taxon>
        <taxon>Ecdysozoa</taxon>
        <taxon>Nematoda</taxon>
        <taxon>Enoplea</taxon>
        <taxon>Dorylaimia</taxon>
        <taxon>Trichinellida</taxon>
        <taxon>Trichuridae</taxon>
        <taxon>Trichuris</taxon>
    </lineage>
</organism>